<dbReference type="PANTHER" id="PTHR30373">
    <property type="entry name" value="UPF0603 PROTEIN YGCG"/>
    <property type="match status" value="1"/>
</dbReference>
<evidence type="ECO:0000259" key="1">
    <source>
        <dbReference type="Pfam" id="PF04536"/>
    </source>
</evidence>
<dbReference type="HOGENOM" id="CLU_035211_2_3_10"/>
<name>B3QLE9_CHLP8</name>
<dbReference type="PANTHER" id="PTHR30373:SF2">
    <property type="entry name" value="UPF0603 PROTEIN YGCG"/>
    <property type="match status" value="1"/>
</dbReference>
<reference evidence="2" key="1">
    <citation type="submission" date="2008-06" db="EMBL/GenBank/DDBJ databases">
        <title>Complete sequence of Chlorobaculum parvum NCIB 8327.</title>
        <authorList>
            <consortium name="US DOE Joint Genome Institute"/>
            <person name="Lucas S."/>
            <person name="Copeland A."/>
            <person name="Lapidus A."/>
            <person name="Glavina del Rio T."/>
            <person name="Dalin E."/>
            <person name="Tice H."/>
            <person name="Bruce D."/>
            <person name="Goodwin L."/>
            <person name="Pitluck S."/>
            <person name="Schmutz J."/>
            <person name="Larimer F."/>
            <person name="Land M."/>
            <person name="Hauser L."/>
            <person name="Kyrpides N."/>
            <person name="Mikhailova N."/>
            <person name="Zhao F."/>
            <person name="Li T."/>
            <person name="Liu Z."/>
            <person name="Overmann J."/>
            <person name="Bryant D.A."/>
            <person name="Richardson P."/>
        </authorList>
    </citation>
    <scope>NUCLEOTIDE SEQUENCE [LARGE SCALE GENOMIC DNA]</scope>
    <source>
        <strain evidence="2">NCIB 8327</strain>
    </source>
</reference>
<dbReference type="STRING" id="517417.Cpar_0416"/>
<dbReference type="eggNOG" id="COG1512">
    <property type="taxonomic scope" value="Bacteria"/>
</dbReference>
<gene>
    <name evidence="2" type="ordered locus">Cpar_0416</name>
</gene>
<dbReference type="Pfam" id="PF04536">
    <property type="entry name" value="TPM_phosphatase"/>
    <property type="match status" value="1"/>
</dbReference>
<evidence type="ECO:0000313" key="3">
    <source>
        <dbReference type="Proteomes" id="UP000008811"/>
    </source>
</evidence>
<proteinExistence type="predicted"/>
<organism evidence="2 3">
    <name type="scientific">Chlorobaculum parvum (strain DSM 263 / NCIMB 8327)</name>
    <name type="common">Chlorobium vibrioforme subsp. thiosulfatophilum</name>
    <dbReference type="NCBI Taxonomy" id="517417"/>
    <lineage>
        <taxon>Bacteria</taxon>
        <taxon>Pseudomonadati</taxon>
        <taxon>Chlorobiota</taxon>
        <taxon>Chlorobiia</taxon>
        <taxon>Chlorobiales</taxon>
        <taxon>Chlorobiaceae</taxon>
        <taxon>Chlorobaculum</taxon>
    </lineage>
</organism>
<dbReference type="EMBL" id="CP001099">
    <property type="protein sequence ID" value="ACF10839.1"/>
    <property type="molecule type" value="Genomic_DNA"/>
</dbReference>
<keyword evidence="3" id="KW-1185">Reference proteome</keyword>
<dbReference type="AlphaFoldDB" id="B3QLE9"/>
<dbReference type="KEGG" id="cpc:Cpar_0416"/>
<dbReference type="Proteomes" id="UP000008811">
    <property type="component" value="Chromosome"/>
</dbReference>
<dbReference type="InterPro" id="IPR007621">
    <property type="entry name" value="TPM_dom"/>
</dbReference>
<evidence type="ECO:0000313" key="2">
    <source>
        <dbReference type="EMBL" id="ACF10839.1"/>
    </source>
</evidence>
<protein>
    <recommendedName>
        <fullName evidence="1">TPM domain-containing protein</fullName>
    </recommendedName>
</protein>
<dbReference type="Gene3D" id="3.10.310.50">
    <property type="match status" value="1"/>
</dbReference>
<sequence length="238" mass="24444">MLAALLSAVPLLADFPPVPALTQRVNDYASMMSPSARAEIERKLAALEAEDGTQIAILTVPSLQGEPIEDFSIRVADAWKIGEKGRDNGVLLIVSKGDRKVRIEVGYGLEGTLTDLESGRIIRGVIQPAFAKGQFDAGFIGAADALVAAVKGEYQADPSAQAKGRGDKPSIPVVFIILVILYFYLRQFGGRHRGGPYVSGGYPGPGGGIFTSGGGFGGSGGFGGGGGGFGGGGASGDW</sequence>
<feature type="domain" description="TPM" evidence="1">
    <location>
        <begin position="25"/>
        <end position="148"/>
    </location>
</feature>
<accession>B3QLE9</accession>